<dbReference type="InterPro" id="IPR036097">
    <property type="entry name" value="HisK_dim/P_sf"/>
</dbReference>
<dbReference type="Pfam" id="PF14417">
    <property type="entry name" value="MEDS"/>
    <property type="match status" value="1"/>
</dbReference>
<dbReference type="CDD" id="cd00082">
    <property type="entry name" value="HisKA"/>
    <property type="match status" value="1"/>
</dbReference>
<feature type="domain" description="MEDS" evidence="1">
    <location>
        <begin position="34"/>
        <end position="192"/>
    </location>
</feature>
<dbReference type="STRING" id="28442.SAMN05443574_10571"/>
<name>A0A1H2V183_HALVA</name>
<accession>A0A1H2V183</accession>
<dbReference type="AlphaFoldDB" id="A0A1H2V183"/>
<sequence>MSGSPVNELDASDSSAADRRRQFQTQLATTELPRHLALFYRTHAEQIRVITTYVARGIRQGERVVYLFDENDVETIRDALTGVGLDVDSLQAAGQLTLIDANEIYSDSAFDPVESVDAFRDIAADAVADGYDGLRVAGENSWSFGLDCSFDEVMEFEHRFDEACPELPVTALCQYSLEQFAEEAVGKALQTHEMIIYRETLCTNPYYTSPEEAIEYGAPLSNVALLLEQTRDIHQFRNDVERREERLSVVNRVLRHNLRNELNVISGRLQWLVEQGLFDEAAREHLDAVVSATERLSALSENARHVGRTLDDRQREPANLNATVEEGVADAVCEYSDLSVDIDAGPEDTVVADATVQTSVREVLRCAGTNLSAPTVDVRVEADNHYETGTVEIIADDGFIAEAAMVAFENDSERALAHANTLRLWVAQWTIESMNGRLELSGQPPADRVRLTFPTIEASR</sequence>
<organism evidence="2 3">
    <name type="scientific">Haloarcula vallismortis</name>
    <name type="common">Halobacterium vallismortis</name>
    <dbReference type="NCBI Taxonomy" id="28442"/>
    <lineage>
        <taxon>Archaea</taxon>
        <taxon>Methanobacteriati</taxon>
        <taxon>Methanobacteriota</taxon>
        <taxon>Stenosarchaea group</taxon>
        <taxon>Halobacteria</taxon>
        <taxon>Halobacteriales</taxon>
        <taxon>Haloarculaceae</taxon>
        <taxon>Haloarcula</taxon>
    </lineage>
</organism>
<dbReference type="Proteomes" id="UP000182573">
    <property type="component" value="Unassembled WGS sequence"/>
</dbReference>
<evidence type="ECO:0000313" key="2">
    <source>
        <dbReference type="EMBL" id="SDW62063.1"/>
    </source>
</evidence>
<gene>
    <name evidence="2" type="ORF">SAMN05443574_10571</name>
</gene>
<protein>
    <submittedName>
        <fullName evidence="2">MEDS: MEthanogen/methylotroph, DcmR Sensory domain</fullName>
    </submittedName>
</protein>
<evidence type="ECO:0000313" key="3">
    <source>
        <dbReference type="Proteomes" id="UP000182573"/>
    </source>
</evidence>
<proteinExistence type="predicted"/>
<dbReference type="EMBL" id="FNOF01000005">
    <property type="protein sequence ID" value="SDW62063.1"/>
    <property type="molecule type" value="Genomic_DNA"/>
</dbReference>
<evidence type="ECO:0000259" key="1">
    <source>
        <dbReference type="Pfam" id="PF14417"/>
    </source>
</evidence>
<dbReference type="InterPro" id="IPR003661">
    <property type="entry name" value="HisK_dim/P_dom"/>
</dbReference>
<dbReference type="GO" id="GO:0000155">
    <property type="term" value="F:phosphorelay sensor kinase activity"/>
    <property type="evidence" value="ECO:0007669"/>
    <property type="project" value="InterPro"/>
</dbReference>
<dbReference type="SUPFAM" id="SSF47384">
    <property type="entry name" value="Homodimeric domain of signal transducing histidine kinase"/>
    <property type="match status" value="1"/>
</dbReference>
<reference evidence="2 3" key="1">
    <citation type="submission" date="2016-10" db="EMBL/GenBank/DDBJ databases">
        <authorList>
            <person name="de Groot N.N."/>
        </authorList>
    </citation>
    <scope>NUCLEOTIDE SEQUENCE [LARGE SCALE GENOMIC DNA]</scope>
    <source>
        <strain evidence="2 3">DSM 3756</strain>
    </source>
</reference>
<dbReference type="InterPro" id="IPR025847">
    <property type="entry name" value="MEDS_domain"/>
</dbReference>